<dbReference type="PANTHER" id="PTHR24111:SF0">
    <property type="entry name" value="LEUCINE-RICH REPEAT-CONTAINING PROTEIN"/>
    <property type="match status" value="1"/>
</dbReference>
<dbReference type="KEGG" id="airr:138321351"/>
<evidence type="ECO:0000256" key="1">
    <source>
        <dbReference type="ARBA" id="ARBA00022737"/>
    </source>
</evidence>
<dbReference type="InterPro" id="IPR052201">
    <property type="entry name" value="LRR-containing_regulator"/>
</dbReference>
<dbReference type="PANTHER" id="PTHR24111">
    <property type="entry name" value="LEUCINE-RICH REPEAT-CONTAINING PROTEIN 34"/>
    <property type="match status" value="1"/>
</dbReference>
<organism evidence="2">
    <name type="scientific">Argopecten irradians</name>
    <name type="common">Bay scallop</name>
    <name type="synonym">Aequipecten irradians</name>
    <dbReference type="NCBI Taxonomy" id="31199"/>
    <lineage>
        <taxon>Eukaryota</taxon>
        <taxon>Metazoa</taxon>
        <taxon>Spiralia</taxon>
        <taxon>Lophotrochozoa</taxon>
        <taxon>Mollusca</taxon>
        <taxon>Bivalvia</taxon>
        <taxon>Autobranchia</taxon>
        <taxon>Pteriomorphia</taxon>
        <taxon>Pectinida</taxon>
        <taxon>Pectinoidea</taxon>
        <taxon>Pectinidae</taxon>
        <taxon>Argopecten</taxon>
    </lineage>
</organism>
<dbReference type="Pfam" id="PF13516">
    <property type="entry name" value="LRR_6"/>
    <property type="match status" value="6"/>
</dbReference>
<dbReference type="InterPro" id="IPR001611">
    <property type="entry name" value="Leu-rich_rpt"/>
</dbReference>
<sequence length="430" mass="48308">MSDIHSTAFRYEAVCTEMGIEPNPYFTLMFDKEKDEAVLRKKKGEFKESMDLYLAGNNKLLTDKRLEDSDAEALYKTLCNNTFVHGLDLRYNNLTNVGAKYIAKLLEDTVTLKHLNLMCNDIEAEGAEAIARALHKNESLKSLRLTGNKIGNRGGMCFAQMLQVNKTLEALDLGDTDMTIEAVIALPTVLFRNTTLKCLNVNRPLLFSCQEETTVHFAKMLKVNTSLEELHLQKYDMRDFGATRLAENLMENMTFCYLDLSCNRITRDGTKELAKVLKNNTSIKTLDLGFNRLEDDGAMHLAEAIATYNTTLETLVVSSNNIGSKGLCALADAMKTNTTLTSIYIWGNNLEEPACIAFASLLETGRLKPENTDVQAYVVDGVTKLCELSNQIRRHYYWAPNYGNDVPSWQPRGKNPRGSDIVIVKNLTVY</sequence>
<dbReference type="AlphaFoldDB" id="A0A2R3SK08"/>
<dbReference type="SUPFAM" id="SSF52047">
    <property type="entry name" value="RNI-like"/>
    <property type="match status" value="1"/>
</dbReference>
<name>A0A2R3SK08_ARGIR</name>
<accession>A0A2R3SK08</accession>
<dbReference type="EMBL" id="MF326979">
    <property type="protein sequence ID" value="AVP74325.1"/>
    <property type="molecule type" value="mRNA"/>
</dbReference>
<dbReference type="SMART" id="SM00368">
    <property type="entry name" value="LRR_RI"/>
    <property type="match status" value="9"/>
</dbReference>
<protein>
    <submittedName>
        <fullName evidence="2">Leucine rich repeat only protein 5</fullName>
    </submittedName>
</protein>
<dbReference type="InterPro" id="IPR032675">
    <property type="entry name" value="LRR_dom_sf"/>
</dbReference>
<dbReference type="GeneID" id="138321351"/>
<evidence type="ECO:0000313" key="2">
    <source>
        <dbReference type="EMBL" id="AVP74325.1"/>
    </source>
</evidence>
<proteinExistence type="evidence at transcript level"/>
<keyword evidence="1" id="KW-0677">Repeat</keyword>
<dbReference type="Gene3D" id="3.80.10.10">
    <property type="entry name" value="Ribonuclease Inhibitor"/>
    <property type="match status" value="2"/>
</dbReference>
<dbReference type="RefSeq" id="XP_069121092.1">
    <property type="nucleotide sequence ID" value="XM_069264991.1"/>
</dbReference>
<reference evidence="2" key="1">
    <citation type="submission" date="2017-06" db="EMBL/GenBank/DDBJ databases">
        <title>Leucine rich repeat only proteins in Argopecten irradians.</title>
        <authorList>
            <person name="Wang M.Q."/>
        </authorList>
    </citation>
    <scope>NUCLEOTIDE SEQUENCE</scope>
</reference>